<evidence type="ECO:0000256" key="5">
    <source>
        <dbReference type="SAM" id="Phobius"/>
    </source>
</evidence>
<keyword evidence="5" id="KW-0472">Membrane</keyword>
<dbReference type="InterPro" id="IPR004635">
    <property type="entry name" value="Pept_S49_SppA"/>
</dbReference>
<evidence type="ECO:0000256" key="4">
    <source>
        <dbReference type="ARBA" id="ARBA00022825"/>
    </source>
</evidence>
<evidence type="ECO:0000256" key="3">
    <source>
        <dbReference type="ARBA" id="ARBA00022801"/>
    </source>
</evidence>
<keyword evidence="2" id="KW-0645">Protease</keyword>
<evidence type="ECO:0000313" key="7">
    <source>
        <dbReference type="EMBL" id="NCN65383.1"/>
    </source>
</evidence>
<proteinExistence type="inferred from homology"/>
<comment type="similarity">
    <text evidence="1">Belongs to the peptidase S49 family.</text>
</comment>
<keyword evidence="4" id="KW-0720">Serine protease</keyword>
<evidence type="ECO:0000259" key="6">
    <source>
        <dbReference type="Pfam" id="PF01343"/>
    </source>
</evidence>
<feature type="domain" description="Peptidase S49" evidence="6">
    <location>
        <begin position="106"/>
        <end position="258"/>
    </location>
</feature>
<dbReference type="Proteomes" id="UP000738826">
    <property type="component" value="Unassembled WGS sequence"/>
</dbReference>
<dbReference type="InterPro" id="IPR002142">
    <property type="entry name" value="Peptidase_S49"/>
</dbReference>
<feature type="transmembrane region" description="Helical" evidence="5">
    <location>
        <begin position="7"/>
        <end position="28"/>
    </location>
</feature>
<dbReference type="Gene3D" id="3.90.226.10">
    <property type="entry name" value="2-enoyl-CoA Hydratase, Chain A, domain 1"/>
    <property type="match status" value="2"/>
</dbReference>
<reference evidence="8" key="1">
    <citation type="submission" date="2019-11" db="EMBL/GenBank/DDBJ databases">
        <title>Lipid analysis of CO2-rich subsurface aquifers suggests an autotrophy-based deep biosphere with lysolipids enriched in CPR bacteria.</title>
        <authorList>
            <person name="Probst A.J."/>
            <person name="Elling F.J."/>
            <person name="Castelle C.J."/>
            <person name="Zhu Q."/>
            <person name="Elvert M."/>
            <person name="Birarda G."/>
            <person name="Holman H.-Y."/>
            <person name="Lane K.R."/>
            <person name="Ladd B."/>
            <person name="Ryan M.C."/>
            <person name="Woyke T."/>
            <person name="Hinrichs K.-U."/>
            <person name="Banfield J.F."/>
        </authorList>
    </citation>
    <scope>NUCLEOTIDE SEQUENCE</scope>
    <source>
        <strain evidence="7">CG_2015-01_33_1645</strain>
        <strain evidence="8">CG_2015-04_33_537</strain>
    </source>
</reference>
<comment type="caution">
    <text evidence="8">The sequence shown here is derived from an EMBL/GenBank/DDBJ whole genome shotgun (WGS) entry which is preliminary data.</text>
</comment>
<sequence>MNTAQKIVIVAGSIGILLIIGFLAFVLISSGFSGQFAGGVVAVVPLKGDIAGECSSYGGCIDPAKFKETMKMVENDKAVKVIIIKVDSRGGEVVASRDLMKIVKNAKKQKPVIAYINDIGASGAYYAASASDKIVANEFAFVGSIGVKSEIVHYKGLLDKLGITITVVKKPDNKDFGSPYKKNLTDEERELIENIIDKIYDAFVSDVAQNRNLSEEKVKEISERQSIYLGNDAKNVGLIDYVGDIDDAVEIAAREAGIEGNPVVRYIDTERESIFDRMAMKIGYGFAKGLAEIEGTQQRILAKK</sequence>
<evidence type="ECO:0000313" key="9">
    <source>
        <dbReference type="Proteomes" id="UP000738826"/>
    </source>
</evidence>
<evidence type="ECO:0000256" key="1">
    <source>
        <dbReference type="ARBA" id="ARBA00008683"/>
    </source>
</evidence>
<dbReference type="CDD" id="cd07023">
    <property type="entry name" value="S49_Sppa_N_C"/>
    <property type="match status" value="1"/>
</dbReference>
<name>A0A8J7YYK2_9ARCH</name>
<dbReference type="InterPro" id="IPR029045">
    <property type="entry name" value="ClpP/crotonase-like_dom_sf"/>
</dbReference>
<dbReference type="Proteomes" id="UP000768163">
    <property type="component" value="Unassembled WGS sequence"/>
</dbReference>
<organism evidence="8 9">
    <name type="scientific">Candidatus Altarchaeum hamiconexum</name>
    <dbReference type="NCBI Taxonomy" id="1803513"/>
    <lineage>
        <taxon>Archaea</taxon>
        <taxon>Candidatus Altarchaeota</taxon>
        <taxon>Candidatus Altiarchaeia</taxon>
        <taxon>Candidatus Altarchaeales</taxon>
        <taxon>Candidatus Altarchaeaceae</taxon>
        <taxon>Candidatus Altarchaeum</taxon>
    </lineage>
</organism>
<dbReference type="EMBL" id="JAACVF010000133">
    <property type="protein sequence ID" value="NCN65383.1"/>
    <property type="molecule type" value="Genomic_DNA"/>
</dbReference>
<keyword evidence="5" id="KW-1133">Transmembrane helix</keyword>
<dbReference type="GO" id="GO:0006508">
    <property type="term" value="P:proteolysis"/>
    <property type="evidence" value="ECO:0007669"/>
    <property type="project" value="UniProtKB-KW"/>
</dbReference>
<evidence type="ECO:0000256" key="2">
    <source>
        <dbReference type="ARBA" id="ARBA00022670"/>
    </source>
</evidence>
<dbReference type="GO" id="GO:0008236">
    <property type="term" value="F:serine-type peptidase activity"/>
    <property type="evidence" value="ECO:0007669"/>
    <property type="project" value="UniProtKB-KW"/>
</dbReference>
<dbReference type="AlphaFoldDB" id="A0A8J7YYK2"/>
<dbReference type="PANTHER" id="PTHR42987:SF4">
    <property type="entry name" value="PROTEASE SOHB-RELATED"/>
    <property type="match status" value="1"/>
</dbReference>
<dbReference type="InterPro" id="IPR047272">
    <property type="entry name" value="S49_SppA_C"/>
</dbReference>
<keyword evidence="3" id="KW-0378">Hydrolase</keyword>
<dbReference type="SUPFAM" id="SSF52096">
    <property type="entry name" value="ClpP/crotonase"/>
    <property type="match status" value="1"/>
</dbReference>
<dbReference type="PANTHER" id="PTHR42987">
    <property type="entry name" value="PEPTIDASE S49"/>
    <property type="match status" value="1"/>
</dbReference>
<gene>
    <name evidence="8" type="primary">sppA</name>
    <name evidence="8" type="ORF">GW779_02625</name>
    <name evidence="7" type="ORF">GW910_04915</name>
</gene>
<protein>
    <submittedName>
        <fullName evidence="8">Signal peptide peptidase SppA</fullName>
    </submittedName>
</protein>
<dbReference type="Pfam" id="PF01343">
    <property type="entry name" value="Peptidase_S49"/>
    <property type="match status" value="1"/>
</dbReference>
<dbReference type="EMBL" id="JAACQH010000047">
    <property type="protein sequence ID" value="NCS91306.1"/>
    <property type="molecule type" value="Genomic_DNA"/>
</dbReference>
<keyword evidence="5" id="KW-0812">Transmembrane</keyword>
<dbReference type="NCBIfam" id="TIGR00706">
    <property type="entry name" value="SppA_dom"/>
    <property type="match status" value="1"/>
</dbReference>
<accession>A0A8J7YYK2</accession>
<evidence type="ECO:0000313" key="8">
    <source>
        <dbReference type="EMBL" id="NCS91306.1"/>
    </source>
</evidence>